<organism evidence="3 4">
    <name type="scientific">Streptomyces montanisoli</name>
    <dbReference type="NCBI Taxonomy" id="2798581"/>
    <lineage>
        <taxon>Bacteria</taxon>
        <taxon>Bacillati</taxon>
        <taxon>Actinomycetota</taxon>
        <taxon>Actinomycetes</taxon>
        <taxon>Kitasatosporales</taxon>
        <taxon>Streptomycetaceae</taxon>
        <taxon>Streptomyces</taxon>
    </lineage>
</organism>
<dbReference type="EMBL" id="JAGIQL010000180">
    <property type="protein sequence ID" value="MBP0461352.1"/>
    <property type="molecule type" value="Genomic_DNA"/>
</dbReference>
<name>A0A940MKC1_9ACTN</name>
<dbReference type="SUPFAM" id="SSF101874">
    <property type="entry name" value="YceI-like"/>
    <property type="match status" value="1"/>
</dbReference>
<evidence type="ECO:0000259" key="2">
    <source>
        <dbReference type="SMART" id="SM00867"/>
    </source>
</evidence>
<dbReference type="InterPro" id="IPR007372">
    <property type="entry name" value="Lipid/polyisoprenoid-bd_YceI"/>
</dbReference>
<reference evidence="3" key="1">
    <citation type="submission" date="2021-03" db="EMBL/GenBank/DDBJ databases">
        <title>Whole genome sequence of Streptomyces bomunensis MMS17-BM035.</title>
        <authorList>
            <person name="Lee J.H."/>
        </authorList>
    </citation>
    <scope>NUCLEOTIDE SEQUENCE</scope>
    <source>
        <strain evidence="3">MMS17-BM035</strain>
    </source>
</reference>
<dbReference type="InterPro" id="IPR036761">
    <property type="entry name" value="TTHA0802/YceI-like_sf"/>
</dbReference>
<accession>A0A940MKC1</accession>
<sequence length="175" mass="18502">MPETNPRQSVAELTGAWLIDPARTRVSFTLRKLGVITVKGTLPVLDGRVDCAPGGVLTGLTARLDATGFESGNPQRDKDVKGKRFLDTANHPELRYTATSAAREAGGWRVSGQLTVRGRTAPQDLFVADAPLDGTAPTLRATAVVDRTAMGVTAMRGVAGRLLRIDIEAVLTAAP</sequence>
<keyword evidence="4" id="KW-1185">Reference proteome</keyword>
<dbReference type="RefSeq" id="WP_209344572.1">
    <property type="nucleotide sequence ID" value="NZ_JAGIQL010000180.1"/>
</dbReference>
<evidence type="ECO:0000313" key="4">
    <source>
        <dbReference type="Proteomes" id="UP000670475"/>
    </source>
</evidence>
<dbReference type="Proteomes" id="UP000670475">
    <property type="component" value="Unassembled WGS sequence"/>
</dbReference>
<evidence type="ECO:0000256" key="1">
    <source>
        <dbReference type="ARBA" id="ARBA00008812"/>
    </source>
</evidence>
<protein>
    <submittedName>
        <fullName evidence="3">YceI family protein</fullName>
    </submittedName>
</protein>
<dbReference type="PANTHER" id="PTHR34406:SF1">
    <property type="entry name" value="PROTEIN YCEI"/>
    <property type="match status" value="1"/>
</dbReference>
<dbReference type="Gene3D" id="2.40.128.110">
    <property type="entry name" value="Lipid/polyisoprenoid-binding, YceI-like"/>
    <property type="match status" value="1"/>
</dbReference>
<comment type="similarity">
    <text evidence="1">Belongs to the UPF0312 family.</text>
</comment>
<proteinExistence type="inferred from homology"/>
<feature type="domain" description="Lipid/polyisoprenoid-binding YceI-like" evidence="2">
    <location>
        <begin position="16"/>
        <end position="174"/>
    </location>
</feature>
<evidence type="ECO:0000313" key="3">
    <source>
        <dbReference type="EMBL" id="MBP0461352.1"/>
    </source>
</evidence>
<gene>
    <name evidence="3" type="ORF">JFN87_28400</name>
</gene>
<dbReference type="PANTHER" id="PTHR34406">
    <property type="entry name" value="PROTEIN YCEI"/>
    <property type="match status" value="1"/>
</dbReference>
<dbReference type="Pfam" id="PF04264">
    <property type="entry name" value="YceI"/>
    <property type="match status" value="1"/>
</dbReference>
<comment type="caution">
    <text evidence="3">The sequence shown here is derived from an EMBL/GenBank/DDBJ whole genome shotgun (WGS) entry which is preliminary data.</text>
</comment>
<dbReference type="AlphaFoldDB" id="A0A940MKC1"/>
<dbReference type="SMART" id="SM00867">
    <property type="entry name" value="YceI"/>
    <property type="match status" value="1"/>
</dbReference>